<protein>
    <submittedName>
        <fullName evidence="3">Tetratricopeptide repeat domain 39B</fullName>
    </submittedName>
</protein>
<keyword evidence="4" id="KW-1185">Reference proteome</keyword>
<sequence length="167" mass="19461">MDLKTSIEECSMALNLVLNNKFSEALDLLKPWWKDSMYHALGYSSILVMQAAMTFEHRDIQTAMAVIKEALTTCQRYTHMHAHTHTHTHTHAHTHTHTHIHVTHFTVCRFRKRNSVVESISSLVIKQSNDRLREEEMHAEICYAECLLQKATLTFVQVKYPNPNLHR</sequence>
<dbReference type="PANTHER" id="PTHR31859:SF4">
    <property type="entry name" value="TETRATRICOPEPTIDE REPEAT PROTEIN 39B"/>
    <property type="match status" value="1"/>
</dbReference>
<name>A0A4W5RDX3_9TELE</name>
<reference evidence="4" key="1">
    <citation type="submission" date="2018-06" db="EMBL/GenBank/DDBJ databases">
        <title>Genome assembly of Danube salmon.</title>
        <authorList>
            <person name="Macqueen D.J."/>
            <person name="Gundappa M.K."/>
        </authorList>
    </citation>
    <scope>NUCLEOTIDE SEQUENCE [LARGE SCALE GENOMIC DNA]</scope>
</reference>
<keyword evidence="2" id="KW-0802">TPR repeat</keyword>
<proteinExistence type="predicted"/>
<dbReference type="PANTHER" id="PTHR31859">
    <property type="entry name" value="TETRATRICOPEPTIDE REPEAT PROTEIN 39 FAMILY MEMBER"/>
    <property type="match status" value="1"/>
</dbReference>
<dbReference type="Proteomes" id="UP000314982">
    <property type="component" value="Unassembled WGS sequence"/>
</dbReference>
<dbReference type="InterPro" id="IPR019412">
    <property type="entry name" value="IML2/TPR_39"/>
</dbReference>
<keyword evidence="1" id="KW-0677">Repeat</keyword>
<evidence type="ECO:0000256" key="1">
    <source>
        <dbReference type="ARBA" id="ARBA00022737"/>
    </source>
</evidence>
<reference evidence="3" key="3">
    <citation type="submission" date="2025-09" db="UniProtKB">
        <authorList>
            <consortium name="Ensembl"/>
        </authorList>
    </citation>
    <scope>IDENTIFICATION</scope>
</reference>
<evidence type="ECO:0000256" key="2">
    <source>
        <dbReference type="ARBA" id="ARBA00022803"/>
    </source>
</evidence>
<organism evidence="3 4">
    <name type="scientific">Hucho hucho</name>
    <name type="common">huchen</name>
    <dbReference type="NCBI Taxonomy" id="62062"/>
    <lineage>
        <taxon>Eukaryota</taxon>
        <taxon>Metazoa</taxon>
        <taxon>Chordata</taxon>
        <taxon>Craniata</taxon>
        <taxon>Vertebrata</taxon>
        <taxon>Euteleostomi</taxon>
        <taxon>Actinopterygii</taxon>
        <taxon>Neopterygii</taxon>
        <taxon>Teleostei</taxon>
        <taxon>Protacanthopterygii</taxon>
        <taxon>Salmoniformes</taxon>
        <taxon>Salmonidae</taxon>
        <taxon>Salmoninae</taxon>
        <taxon>Hucho</taxon>
    </lineage>
</organism>
<accession>A0A4W5RDX3</accession>
<dbReference type="AlphaFoldDB" id="A0A4W5RDX3"/>
<evidence type="ECO:0000313" key="4">
    <source>
        <dbReference type="Proteomes" id="UP000314982"/>
    </source>
</evidence>
<dbReference type="GeneTree" id="ENSGT00950000182917"/>
<dbReference type="Pfam" id="PF10300">
    <property type="entry name" value="Iml2-TPR_39"/>
    <property type="match status" value="2"/>
</dbReference>
<evidence type="ECO:0000313" key="3">
    <source>
        <dbReference type="Ensembl" id="ENSHHUP00000086867.1"/>
    </source>
</evidence>
<reference evidence="3" key="2">
    <citation type="submission" date="2025-08" db="UniProtKB">
        <authorList>
            <consortium name="Ensembl"/>
        </authorList>
    </citation>
    <scope>IDENTIFICATION</scope>
</reference>
<dbReference type="Ensembl" id="ENSHHUT00000089585.1">
    <property type="protein sequence ID" value="ENSHHUP00000086867.1"/>
    <property type="gene ID" value="ENSHHUG00000050254.1"/>
</dbReference>